<evidence type="ECO:0000313" key="1">
    <source>
        <dbReference type="EMBL" id="CAL1547763.1"/>
    </source>
</evidence>
<proteinExistence type="predicted"/>
<keyword evidence="2" id="KW-1185">Reference proteome</keyword>
<dbReference type="Proteomes" id="UP001497497">
    <property type="component" value="Unassembled WGS sequence"/>
</dbReference>
<dbReference type="AlphaFoldDB" id="A0AAV2INR4"/>
<sequence length="62" mass="7047">MEKQAGEERKRWQERLCLHSYSVKGKHLFSEPLKYSLGDLCMSGDHLILGNTAGQLIMEILG</sequence>
<protein>
    <submittedName>
        <fullName evidence="1">Uncharacterized protein</fullName>
    </submittedName>
</protein>
<reference evidence="1 2" key="1">
    <citation type="submission" date="2024-04" db="EMBL/GenBank/DDBJ databases">
        <authorList>
            <consortium name="Genoscope - CEA"/>
            <person name="William W."/>
        </authorList>
    </citation>
    <scope>NUCLEOTIDE SEQUENCE [LARGE SCALE GENOMIC DNA]</scope>
</reference>
<accession>A0AAV2INR4</accession>
<evidence type="ECO:0000313" key="2">
    <source>
        <dbReference type="Proteomes" id="UP001497497"/>
    </source>
</evidence>
<feature type="non-terminal residue" evidence="1">
    <location>
        <position position="62"/>
    </location>
</feature>
<organism evidence="1 2">
    <name type="scientific">Lymnaea stagnalis</name>
    <name type="common">Great pond snail</name>
    <name type="synonym">Helix stagnalis</name>
    <dbReference type="NCBI Taxonomy" id="6523"/>
    <lineage>
        <taxon>Eukaryota</taxon>
        <taxon>Metazoa</taxon>
        <taxon>Spiralia</taxon>
        <taxon>Lophotrochozoa</taxon>
        <taxon>Mollusca</taxon>
        <taxon>Gastropoda</taxon>
        <taxon>Heterobranchia</taxon>
        <taxon>Euthyneura</taxon>
        <taxon>Panpulmonata</taxon>
        <taxon>Hygrophila</taxon>
        <taxon>Lymnaeoidea</taxon>
        <taxon>Lymnaeidae</taxon>
        <taxon>Lymnaea</taxon>
    </lineage>
</organism>
<gene>
    <name evidence="1" type="ORF">GSLYS_00021080001</name>
</gene>
<dbReference type="EMBL" id="CAXITT010001063">
    <property type="protein sequence ID" value="CAL1547763.1"/>
    <property type="molecule type" value="Genomic_DNA"/>
</dbReference>
<name>A0AAV2INR4_LYMST</name>
<comment type="caution">
    <text evidence="1">The sequence shown here is derived from an EMBL/GenBank/DDBJ whole genome shotgun (WGS) entry which is preliminary data.</text>
</comment>